<keyword evidence="3" id="KW-1185">Reference proteome</keyword>
<dbReference type="InParanoid" id="A0A0D0DIP8"/>
<sequence length="92" mass="10165">MNTINSSTGFSPFQLHIGHSPHLIPPISSTPSNGEVDNDDERARKLIARLELDVMEAQDNLVAAKASQSYHANKHRSSDLQLQVNDRVMLST</sequence>
<feature type="non-terminal residue" evidence="2">
    <location>
        <position position="92"/>
    </location>
</feature>
<keyword evidence="1" id="KW-0175">Coiled coil</keyword>
<dbReference type="EMBL" id="KN825454">
    <property type="protein sequence ID" value="KIK90908.1"/>
    <property type="molecule type" value="Genomic_DNA"/>
</dbReference>
<dbReference type="STRING" id="930991.A0A0D0DIP8"/>
<evidence type="ECO:0000313" key="3">
    <source>
        <dbReference type="Proteomes" id="UP000054538"/>
    </source>
</evidence>
<gene>
    <name evidence="2" type="ORF">PAXRUDRAFT_73034</name>
</gene>
<protein>
    <submittedName>
        <fullName evidence="2">Uncharacterized protein</fullName>
    </submittedName>
</protein>
<feature type="coiled-coil region" evidence="1">
    <location>
        <begin position="40"/>
        <end position="67"/>
    </location>
</feature>
<accession>A0A0D0DIP8</accession>
<dbReference type="AlphaFoldDB" id="A0A0D0DIP8"/>
<reference evidence="2 3" key="1">
    <citation type="submission" date="2014-04" db="EMBL/GenBank/DDBJ databases">
        <authorList>
            <consortium name="DOE Joint Genome Institute"/>
            <person name="Kuo A."/>
            <person name="Kohler A."/>
            <person name="Jargeat P."/>
            <person name="Nagy L.G."/>
            <person name="Floudas D."/>
            <person name="Copeland A."/>
            <person name="Barry K.W."/>
            <person name="Cichocki N."/>
            <person name="Veneault-Fourrey C."/>
            <person name="LaButti K."/>
            <person name="Lindquist E.A."/>
            <person name="Lipzen A."/>
            <person name="Lundell T."/>
            <person name="Morin E."/>
            <person name="Murat C."/>
            <person name="Sun H."/>
            <person name="Tunlid A."/>
            <person name="Henrissat B."/>
            <person name="Grigoriev I.V."/>
            <person name="Hibbett D.S."/>
            <person name="Martin F."/>
            <person name="Nordberg H.P."/>
            <person name="Cantor M.N."/>
            <person name="Hua S.X."/>
        </authorList>
    </citation>
    <scope>NUCLEOTIDE SEQUENCE [LARGE SCALE GENOMIC DNA]</scope>
    <source>
        <strain evidence="2 3">Ve08.2h10</strain>
    </source>
</reference>
<proteinExistence type="predicted"/>
<dbReference type="OrthoDB" id="3268967at2759"/>
<reference evidence="3" key="2">
    <citation type="submission" date="2015-01" db="EMBL/GenBank/DDBJ databases">
        <title>Evolutionary Origins and Diversification of the Mycorrhizal Mutualists.</title>
        <authorList>
            <consortium name="DOE Joint Genome Institute"/>
            <consortium name="Mycorrhizal Genomics Consortium"/>
            <person name="Kohler A."/>
            <person name="Kuo A."/>
            <person name="Nagy L.G."/>
            <person name="Floudas D."/>
            <person name="Copeland A."/>
            <person name="Barry K.W."/>
            <person name="Cichocki N."/>
            <person name="Veneault-Fourrey C."/>
            <person name="LaButti K."/>
            <person name="Lindquist E.A."/>
            <person name="Lipzen A."/>
            <person name="Lundell T."/>
            <person name="Morin E."/>
            <person name="Murat C."/>
            <person name="Riley R."/>
            <person name="Ohm R."/>
            <person name="Sun H."/>
            <person name="Tunlid A."/>
            <person name="Henrissat B."/>
            <person name="Grigoriev I.V."/>
            <person name="Hibbett D.S."/>
            <person name="Martin F."/>
        </authorList>
    </citation>
    <scope>NUCLEOTIDE SEQUENCE [LARGE SCALE GENOMIC DNA]</scope>
    <source>
        <strain evidence="3">Ve08.2h10</strain>
    </source>
</reference>
<organism evidence="2 3">
    <name type="scientific">Paxillus rubicundulus Ve08.2h10</name>
    <dbReference type="NCBI Taxonomy" id="930991"/>
    <lineage>
        <taxon>Eukaryota</taxon>
        <taxon>Fungi</taxon>
        <taxon>Dikarya</taxon>
        <taxon>Basidiomycota</taxon>
        <taxon>Agaricomycotina</taxon>
        <taxon>Agaricomycetes</taxon>
        <taxon>Agaricomycetidae</taxon>
        <taxon>Boletales</taxon>
        <taxon>Paxilineae</taxon>
        <taxon>Paxillaceae</taxon>
        <taxon>Paxillus</taxon>
    </lineage>
</organism>
<dbReference type="Proteomes" id="UP000054538">
    <property type="component" value="Unassembled WGS sequence"/>
</dbReference>
<name>A0A0D0DIP8_9AGAM</name>
<evidence type="ECO:0000313" key="2">
    <source>
        <dbReference type="EMBL" id="KIK90908.1"/>
    </source>
</evidence>
<evidence type="ECO:0000256" key="1">
    <source>
        <dbReference type="SAM" id="Coils"/>
    </source>
</evidence>
<dbReference type="HOGENOM" id="CLU_142395_0_0_1"/>